<dbReference type="PROSITE" id="PS00093">
    <property type="entry name" value="N4_MTASE"/>
    <property type="match status" value="1"/>
</dbReference>
<dbReference type="Gene3D" id="3.40.50.150">
    <property type="entry name" value="Vaccinia Virus protein VP39"/>
    <property type="match status" value="2"/>
</dbReference>
<sequence>MQLSLFTDPINSSLAPTNLTSSRHPIHRLANFIAGYSPEFVSACIREACLSPGDAVLDPFGGLGTTPVQSLLDGFSCIVCEANPYFADIAAAKCQAAVGNVEPDEIFSKLHQLGPYEGDLAYIYSVDALKFLQKLIPEIQLRFLVSARLKEIEITPRNKLFYRLVVSIILELSSKSQTDGIYKAPTTKKKSSSFPDALSRIQSQVMEDFHSVVNRQNIYCDFVRGSAHLLSEKPSSLASLCVTSPPYLNNFDYAEMSRMELYFWGYASSWRDITNQVRSILIPNTTTIPTEIKKNHELYANQLSLEFREYLRPLVEELKILRIQRAGKKEYYSLIFPYFAGIKKVFTECFRLLKPNADIHVVVGDAYLYGVHIPTGQLTLELLQEIGFVGMETKLLRTRGSRWILSKREGAGTPIGEYWIYGRRP</sequence>
<comment type="catalytic activity">
    <reaction evidence="7">
        <text>a 2'-deoxycytidine in DNA + S-adenosyl-L-methionine = an N(4)-methyl-2'-deoxycytidine in DNA + S-adenosyl-L-homocysteine + H(+)</text>
        <dbReference type="Rhea" id="RHEA:16857"/>
        <dbReference type="Rhea" id="RHEA-COMP:11369"/>
        <dbReference type="Rhea" id="RHEA-COMP:13674"/>
        <dbReference type="ChEBI" id="CHEBI:15378"/>
        <dbReference type="ChEBI" id="CHEBI:57856"/>
        <dbReference type="ChEBI" id="CHEBI:59789"/>
        <dbReference type="ChEBI" id="CHEBI:85452"/>
        <dbReference type="ChEBI" id="CHEBI:137933"/>
        <dbReference type="EC" id="2.1.1.113"/>
    </reaction>
</comment>
<proteinExistence type="inferred from homology"/>
<comment type="similarity">
    <text evidence="1">Belongs to the N(4)/N(6)-methyltransferase family. N(4) subfamily.</text>
</comment>
<dbReference type="GO" id="GO:0009307">
    <property type="term" value="P:DNA restriction-modification system"/>
    <property type="evidence" value="ECO:0007669"/>
    <property type="project" value="UniProtKB-KW"/>
</dbReference>
<dbReference type="GO" id="GO:0015667">
    <property type="term" value="F:site-specific DNA-methyltransferase (cytosine-N4-specific) activity"/>
    <property type="evidence" value="ECO:0007669"/>
    <property type="project" value="UniProtKB-EC"/>
</dbReference>
<accession>E5LGA3</accession>
<evidence type="ECO:0000313" key="8">
    <source>
        <dbReference type="EMBL" id="ADQ20491.1"/>
    </source>
</evidence>
<evidence type="ECO:0000256" key="1">
    <source>
        <dbReference type="ARBA" id="ARBA00010203"/>
    </source>
</evidence>
<name>E5LGA3_ANAVA</name>
<evidence type="ECO:0000256" key="6">
    <source>
        <dbReference type="ARBA" id="ARBA00022747"/>
    </source>
</evidence>
<reference evidence="8" key="1">
    <citation type="submission" date="2010-10" db="EMBL/GenBank/DDBJ databases">
        <title>AvrII restriction-modification system genes.</title>
        <authorList>
            <person name="Lunnen K.D."/>
            <person name="Moran L.S."/>
            <person name="Slatko B.E."/>
            <person name="Wilson G.G."/>
        </authorList>
    </citation>
    <scope>NUCLEOTIDE SEQUENCE</scope>
    <source>
        <strain evidence="8">UW</strain>
    </source>
</reference>
<protein>
    <recommendedName>
        <fullName evidence="2">site-specific DNA-methyltransferase (cytosine-N(4)-specific)</fullName>
        <ecNumber evidence="2">2.1.1.113</ecNumber>
    </recommendedName>
</protein>
<dbReference type="AlphaFoldDB" id="E5LGA3"/>
<dbReference type="EC" id="2.1.1.113" evidence="2"/>
<evidence type="ECO:0000256" key="7">
    <source>
        <dbReference type="ARBA" id="ARBA00049120"/>
    </source>
</evidence>
<organism evidence="8">
    <name type="scientific">Trichormus variabilis UW</name>
    <dbReference type="NCBI Taxonomy" id="925579"/>
    <lineage>
        <taxon>Bacteria</taxon>
        <taxon>Bacillati</taxon>
        <taxon>Cyanobacteriota</taxon>
        <taxon>Cyanophyceae</taxon>
        <taxon>Nostocales</taxon>
        <taxon>Nostocaceae</taxon>
        <taxon>Trichormus</taxon>
    </lineage>
</organism>
<dbReference type="EMBL" id="HQ446230">
    <property type="protein sequence ID" value="ADQ20491.1"/>
    <property type="molecule type" value="Genomic_DNA"/>
</dbReference>
<keyword evidence="5" id="KW-0949">S-adenosyl-L-methionine</keyword>
<dbReference type="SUPFAM" id="SSF53335">
    <property type="entry name" value="S-adenosyl-L-methionine-dependent methyltransferases"/>
    <property type="match status" value="2"/>
</dbReference>
<dbReference type="InterPro" id="IPR029063">
    <property type="entry name" value="SAM-dependent_MTases_sf"/>
</dbReference>
<evidence type="ECO:0000256" key="4">
    <source>
        <dbReference type="ARBA" id="ARBA00022679"/>
    </source>
</evidence>
<keyword evidence="6" id="KW-0680">Restriction system</keyword>
<dbReference type="GO" id="GO:0003677">
    <property type="term" value="F:DNA binding"/>
    <property type="evidence" value="ECO:0007669"/>
    <property type="project" value="InterPro"/>
</dbReference>
<gene>
    <name evidence="8" type="primary">avrIIM</name>
</gene>
<dbReference type="GO" id="GO:0032259">
    <property type="term" value="P:methylation"/>
    <property type="evidence" value="ECO:0007669"/>
    <property type="project" value="UniProtKB-KW"/>
</dbReference>
<evidence type="ECO:0000256" key="3">
    <source>
        <dbReference type="ARBA" id="ARBA00022603"/>
    </source>
</evidence>
<evidence type="ECO:0000256" key="5">
    <source>
        <dbReference type="ARBA" id="ARBA00022691"/>
    </source>
</evidence>
<evidence type="ECO:0000256" key="2">
    <source>
        <dbReference type="ARBA" id="ARBA00012185"/>
    </source>
</evidence>
<keyword evidence="3" id="KW-0489">Methyltransferase</keyword>
<dbReference type="InterPro" id="IPR017985">
    <property type="entry name" value="MeTrfase_CN4_CS"/>
</dbReference>
<keyword evidence="4" id="KW-0808">Transferase</keyword>